<evidence type="ECO:0000313" key="1">
    <source>
        <dbReference type="EMBL" id="CAH6722756.1"/>
    </source>
</evidence>
<comment type="caution">
    <text evidence="1">The sequence shown here is derived from an EMBL/GenBank/DDBJ whole genome shotgun (WGS) entry which is preliminary data.</text>
</comment>
<organism evidence="1 2">
    <name type="scientific">[Candida] jaroonii</name>
    <dbReference type="NCBI Taxonomy" id="467808"/>
    <lineage>
        <taxon>Eukaryota</taxon>
        <taxon>Fungi</taxon>
        <taxon>Dikarya</taxon>
        <taxon>Ascomycota</taxon>
        <taxon>Saccharomycotina</taxon>
        <taxon>Pichiomycetes</taxon>
        <taxon>Debaryomycetaceae</taxon>
        <taxon>Yamadazyma</taxon>
    </lineage>
</organism>
<proteinExistence type="predicted"/>
<keyword evidence="2" id="KW-1185">Reference proteome</keyword>
<sequence>MSAYLFIVAHQNGAYQMNNTRKGKSSRQSIRSSGKSSKNDDTKSISTKSTKSSQSSGHHTSKKRFDLNTSNYVDVSEYEQIIARYEKKFNGLINECVFHETNENLNRFHGTDGDLLFNEKNINILRYSFYKKVTGDYNEILKDMKAKKVDGKTPKLRYMRKLKQFRRASSRSVSGLPNLSTDNLTIVDTFAEEANDSEVSSDEEVEHSRQDDEEFDYDELDNLYNQYSNMDKPVGIKDLIKSNQFWNNVYQDLKYNLMEISANLNYFELLPNINQLLTFYREIIDYFLINLQDLHCNTSSAKNLSDLESEKLRNYRFYYLKDFNYEWFKIMSNLHYKFFKNQSILNNTLNILQDEDLTIHRKLVGRIISTIIENFKISMGYQMQSLNSVFKLWEDFLNFLMNEIVFKFYESYDDLNIMNHISLPEPNLDNNTSTSNSTLSRTKSINSLYSSINHSSNSLVDTMNITSPEIDQSSLCSDNELDLNIQKITRNTKNLQINTFNSSLSPISRIDEEEDMDFNYSNNEYNYKRGGFVIEPPTPRYGEFELQTPVSTTFSVNSTETNKSHTSKRSIFSRLRKSKK</sequence>
<evidence type="ECO:0000313" key="2">
    <source>
        <dbReference type="Proteomes" id="UP001152531"/>
    </source>
</evidence>
<dbReference type="Proteomes" id="UP001152531">
    <property type="component" value="Unassembled WGS sequence"/>
</dbReference>
<protein>
    <submittedName>
        <fullName evidence="1">Uncharacterized protein</fullName>
    </submittedName>
</protein>
<reference evidence="1" key="1">
    <citation type="submission" date="2022-06" db="EMBL/GenBank/DDBJ databases">
        <authorList>
            <person name="Legras J.-L."/>
            <person name="Devillers H."/>
            <person name="Grondin C."/>
        </authorList>
    </citation>
    <scope>NUCLEOTIDE SEQUENCE</scope>
    <source>
        <strain evidence="1">CLIB 1444</strain>
    </source>
</reference>
<accession>A0ACA9YCV7</accession>
<dbReference type="EMBL" id="CALSDN010000011">
    <property type="protein sequence ID" value="CAH6722756.1"/>
    <property type="molecule type" value="Genomic_DNA"/>
</dbReference>
<gene>
    <name evidence="1" type="ORF">CLIB1444_11S00430</name>
</gene>
<name>A0ACA9YCV7_9ASCO</name>